<dbReference type="AlphaFoldDB" id="A0A0P1ENA2"/>
<keyword evidence="2" id="KW-1185">Reference proteome</keyword>
<name>A0A0P1ENA2_9RHOB</name>
<evidence type="ECO:0000313" key="2">
    <source>
        <dbReference type="Proteomes" id="UP000050786"/>
    </source>
</evidence>
<sequence length="44" mass="5203">MRRRFLLYNDGVCLKKVALVINHLIWNVVLWDFSSSGESFQPCF</sequence>
<dbReference type="Proteomes" id="UP000050786">
    <property type="component" value="Unassembled WGS sequence"/>
</dbReference>
<organism evidence="1 2">
    <name type="scientific">Ruegeria atlantica</name>
    <dbReference type="NCBI Taxonomy" id="81569"/>
    <lineage>
        <taxon>Bacteria</taxon>
        <taxon>Pseudomonadati</taxon>
        <taxon>Pseudomonadota</taxon>
        <taxon>Alphaproteobacteria</taxon>
        <taxon>Rhodobacterales</taxon>
        <taxon>Roseobacteraceae</taxon>
        <taxon>Ruegeria</taxon>
    </lineage>
</organism>
<protein>
    <submittedName>
        <fullName evidence="1">Uncharacterized protein</fullName>
    </submittedName>
</protein>
<proteinExistence type="predicted"/>
<reference evidence="2" key="1">
    <citation type="submission" date="2015-09" db="EMBL/GenBank/DDBJ databases">
        <authorList>
            <person name="Rodrigo-Torres L."/>
            <person name="Arahal D.R."/>
        </authorList>
    </citation>
    <scope>NUCLEOTIDE SEQUENCE [LARGE SCALE GENOMIC DNA]</scope>
    <source>
        <strain evidence="2">CECT 4293</strain>
    </source>
</reference>
<accession>A0A0P1ENA2</accession>
<gene>
    <name evidence="1" type="ORF">RUM4293_02570</name>
</gene>
<dbReference type="EMBL" id="CYPS01000038">
    <property type="protein sequence ID" value="CUH43675.1"/>
    <property type="molecule type" value="Genomic_DNA"/>
</dbReference>
<evidence type="ECO:0000313" key="1">
    <source>
        <dbReference type="EMBL" id="CUH43675.1"/>
    </source>
</evidence>